<sequence>MPKDDRSYPCGECTEVLSRDHDLERHRLAKHASEVERILWSYYCRCGARSIQKTNIVGHIRSAHTGETIRCGSCTFEATSDATLTRHRQETGHEPAPRRRKPRTKKSSTNSASSSSSPAPEIRTVGDFINFYGNGPLTYTEYTFYQTLLRNAQGQAPPTPPSTPATSPSANLSAAPPSGMSTSATSALAPLVLATTVPEAPSPVMDRATTPTPSPECFLAIPDESRLPPIGVSHRDFYSTAPLTASVLQPRFSSQPSRYHRYGPY</sequence>
<feature type="compositionally biased region" description="Low complexity" evidence="2">
    <location>
        <begin position="164"/>
        <end position="178"/>
    </location>
</feature>
<dbReference type="EMBL" id="FUEG01000026">
    <property type="protein sequence ID" value="SJL15029.1"/>
    <property type="molecule type" value="Genomic_DNA"/>
</dbReference>
<proteinExistence type="predicted"/>
<protein>
    <recommendedName>
        <fullName evidence="3">C2H2-type domain-containing protein</fullName>
    </recommendedName>
</protein>
<accession>A0A284S216</accession>
<dbReference type="PROSITE" id="PS50157">
    <property type="entry name" value="ZINC_FINGER_C2H2_2"/>
    <property type="match status" value="1"/>
</dbReference>
<dbReference type="GO" id="GO:0008270">
    <property type="term" value="F:zinc ion binding"/>
    <property type="evidence" value="ECO:0007669"/>
    <property type="project" value="UniProtKB-KW"/>
</dbReference>
<evidence type="ECO:0000313" key="5">
    <source>
        <dbReference type="Proteomes" id="UP000219338"/>
    </source>
</evidence>
<dbReference type="AlphaFoldDB" id="A0A284S216"/>
<evidence type="ECO:0000259" key="3">
    <source>
        <dbReference type="PROSITE" id="PS50157"/>
    </source>
</evidence>
<dbReference type="SMART" id="SM00355">
    <property type="entry name" value="ZnF_C2H2"/>
    <property type="match status" value="3"/>
</dbReference>
<dbReference type="Gene3D" id="3.30.160.60">
    <property type="entry name" value="Classic Zinc Finger"/>
    <property type="match status" value="1"/>
</dbReference>
<feature type="compositionally biased region" description="Basic and acidic residues" evidence="2">
    <location>
        <begin position="87"/>
        <end position="97"/>
    </location>
</feature>
<feature type="compositionally biased region" description="Low complexity" evidence="2">
    <location>
        <begin position="107"/>
        <end position="120"/>
    </location>
</feature>
<feature type="region of interest" description="Disordered" evidence="2">
    <location>
        <begin position="152"/>
        <end position="183"/>
    </location>
</feature>
<dbReference type="PROSITE" id="PS00028">
    <property type="entry name" value="ZINC_FINGER_C2H2_1"/>
    <property type="match status" value="1"/>
</dbReference>
<organism evidence="4 5">
    <name type="scientific">Armillaria ostoyae</name>
    <name type="common">Armillaria root rot fungus</name>
    <dbReference type="NCBI Taxonomy" id="47428"/>
    <lineage>
        <taxon>Eukaryota</taxon>
        <taxon>Fungi</taxon>
        <taxon>Dikarya</taxon>
        <taxon>Basidiomycota</taxon>
        <taxon>Agaricomycotina</taxon>
        <taxon>Agaricomycetes</taxon>
        <taxon>Agaricomycetidae</taxon>
        <taxon>Agaricales</taxon>
        <taxon>Marasmiineae</taxon>
        <taxon>Physalacriaceae</taxon>
        <taxon>Armillaria</taxon>
    </lineage>
</organism>
<dbReference type="InterPro" id="IPR013087">
    <property type="entry name" value="Znf_C2H2_type"/>
</dbReference>
<evidence type="ECO:0000313" key="4">
    <source>
        <dbReference type="EMBL" id="SJL15029.1"/>
    </source>
</evidence>
<gene>
    <name evidence="4" type="ORF">ARMOST_18511</name>
</gene>
<dbReference type="OMA" id="TNIVGHI"/>
<evidence type="ECO:0000256" key="1">
    <source>
        <dbReference type="PROSITE-ProRule" id="PRU00042"/>
    </source>
</evidence>
<dbReference type="Proteomes" id="UP000219338">
    <property type="component" value="Unassembled WGS sequence"/>
</dbReference>
<name>A0A284S216_ARMOS</name>
<reference evidence="5" key="1">
    <citation type="journal article" date="2017" name="Nat. Ecol. Evol.">
        <title>Genome expansion and lineage-specific genetic innovations in the forest pathogenic fungi Armillaria.</title>
        <authorList>
            <person name="Sipos G."/>
            <person name="Prasanna A.N."/>
            <person name="Walter M.C."/>
            <person name="O'Connor E."/>
            <person name="Balint B."/>
            <person name="Krizsan K."/>
            <person name="Kiss B."/>
            <person name="Hess J."/>
            <person name="Varga T."/>
            <person name="Slot J."/>
            <person name="Riley R."/>
            <person name="Boka B."/>
            <person name="Rigling D."/>
            <person name="Barry K."/>
            <person name="Lee J."/>
            <person name="Mihaltcheva S."/>
            <person name="LaButti K."/>
            <person name="Lipzen A."/>
            <person name="Waldron R."/>
            <person name="Moloney N.M."/>
            <person name="Sperisen C."/>
            <person name="Kredics L."/>
            <person name="Vagvoelgyi C."/>
            <person name="Patrignani A."/>
            <person name="Fitzpatrick D."/>
            <person name="Nagy I."/>
            <person name="Doyle S."/>
            <person name="Anderson J.B."/>
            <person name="Grigoriev I.V."/>
            <person name="Gueldener U."/>
            <person name="Muensterkoetter M."/>
            <person name="Nagy L.G."/>
        </authorList>
    </citation>
    <scope>NUCLEOTIDE SEQUENCE [LARGE SCALE GENOMIC DNA]</scope>
    <source>
        <strain evidence="5">C18/9</strain>
    </source>
</reference>
<keyword evidence="1" id="KW-0863">Zinc-finger</keyword>
<keyword evidence="1" id="KW-0862">Zinc</keyword>
<keyword evidence="1" id="KW-0479">Metal-binding</keyword>
<feature type="domain" description="C2H2-type" evidence="3">
    <location>
        <begin position="8"/>
        <end position="36"/>
    </location>
</feature>
<dbReference type="OrthoDB" id="654211at2759"/>
<feature type="region of interest" description="Disordered" evidence="2">
    <location>
        <begin position="82"/>
        <end position="120"/>
    </location>
</feature>
<evidence type="ECO:0000256" key="2">
    <source>
        <dbReference type="SAM" id="MobiDB-lite"/>
    </source>
</evidence>
<keyword evidence="5" id="KW-1185">Reference proteome</keyword>